<feature type="chain" id="PRO_5020850954" description="3-keto-alpha-glucoside-1,2-lyase/3-keto-2-hydroxy-glucal hydratase domain-containing protein" evidence="1">
    <location>
        <begin position="18"/>
        <end position="348"/>
    </location>
</feature>
<sequence>MILTALLAVLVSGPALTPAPDAQIERHGDHLTLKGGIVWINTDAFTDGVVSAELRLPARRGFTGLLFRARDGLDGELIYLRHHQRGNPDAWQYHPRHNGHQAYQIYQGEGFAGTASWRVDEWIRVELHVAGDRAELFVDGESIARVDDLQTGRTSGRIGFWGLLGERDIRQVEIARTAPRLTQHQVDAPAEIEGALIESWDVSAPLPESAVAQAMTIADITVSAGDWTTVPATHRGIADLNTVAPLGPESDTVLARHTIEAAEAGPVLFDFGFSDRARVFLNGSLLYTGADEFRSRDYRFLGTVGRYDTLVLPLQEGTNELIVAVSETEGGWALTGALRTPGPASGHF</sequence>
<dbReference type="InterPro" id="IPR013320">
    <property type="entry name" value="ConA-like_dom_sf"/>
</dbReference>
<feature type="domain" description="3-keto-alpha-glucoside-1,2-lyase/3-keto-2-hydroxy-glucal hydratase" evidence="2">
    <location>
        <begin position="36"/>
        <end position="161"/>
    </location>
</feature>
<dbReference type="Pfam" id="PF06439">
    <property type="entry name" value="3keto-disac_hyd"/>
    <property type="match status" value="1"/>
</dbReference>
<dbReference type="InterPro" id="IPR010496">
    <property type="entry name" value="AL/BT2_dom"/>
</dbReference>
<keyword evidence="4" id="KW-1185">Reference proteome</keyword>
<reference evidence="3 4" key="1">
    <citation type="journal article" date="2013" name="Int. J. Syst. Evol. Microbiol.">
        <title>Marinicauda pacifica gen. nov., sp. nov., a prosthecate alphaproteobacterium of the family Hyphomonadaceae isolated from deep seawater.</title>
        <authorList>
            <person name="Zhang X.Y."/>
            <person name="Li G.W."/>
            <person name="Wang C.S."/>
            <person name="Zhang Y.J."/>
            <person name="Xu X.W."/>
            <person name="Li H."/>
            <person name="Liu A."/>
            <person name="Liu C."/>
            <person name="Xie B.B."/>
            <person name="Qin Q.L."/>
            <person name="Xu Z."/>
            <person name="Chen X.L."/>
            <person name="Zhou B.C."/>
            <person name="Zhang Y.Z."/>
        </authorList>
    </citation>
    <scope>NUCLEOTIDE SEQUENCE [LARGE SCALE GENOMIC DNA]</scope>
    <source>
        <strain evidence="3 4">P-1 km-3</strain>
    </source>
</reference>
<evidence type="ECO:0000259" key="2">
    <source>
        <dbReference type="Pfam" id="PF06439"/>
    </source>
</evidence>
<protein>
    <recommendedName>
        <fullName evidence="2">3-keto-alpha-glucoside-1,2-lyase/3-keto-2-hydroxy-glucal hydratase domain-containing protein</fullName>
    </recommendedName>
</protein>
<organism evidence="3 4">
    <name type="scientific">Marinicauda pacifica</name>
    <dbReference type="NCBI Taxonomy" id="1133559"/>
    <lineage>
        <taxon>Bacteria</taxon>
        <taxon>Pseudomonadati</taxon>
        <taxon>Pseudomonadota</taxon>
        <taxon>Alphaproteobacteria</taxon>
        <taxon>Maricaulales</taxon>
        <taxon>Maricaulaceae</taxon>
        <taxon>Marinicauda</taxon>
    </lineage>
</organism>
<evidence type="ECO:0000313" key="3">
    <source>
        <dbReference type="EMBL" id="TGY92167.1"/>
    </source>
</evidence>
<dbReference type="SUPFAM" id="SSF49899">
    <property type="entry name" value="Concanavalin A-like lectins/glucanases"/>
    <property type="match status" value="1"/>
</dbReference>
<evidence type="ECO:0000256" key="1">
    <source>
        <dbReference type="SAM" id="SignalP"/>
    </source>
</evidence>
<dbReference type="RefSeq" id="WP_135945301.1">
    <property type="nucleotide sequence ID" value="NZ_BMEI01000003.1"/>
</dbReference>
<evidence type="ECO:0000313" key="4">
    <source>
        <dbReference type="Proteomes" id="UP000305451"/>
    </source>
</evidence>
<comment type="caution">
    <text evidence="3">The sequence shown here is derived from an EMBL/GenBank/DDBJ whole genome shotgun (WGS) entry which is preliminary data.</text>
</comment>
<feature type="signal peptide" evidence="1">
    <location>
        <begin position="1"/>
        <end position="17"/>
    </location>
</feature>
<dbReference type="Proteomes" id="UP000305451">
    <property type="component" value="Unassembled WGS sequence"/>
</dbReference>
<dbReference type="Gene3D" id="2.60.120.560">
    <property type="entry name" value="Exo-inulinase, domain 1"/>
    <property type="match status" value="1"/>
</dbReference>
<dbReference type="EMBL" id="SRXV01000003">
    <property type="protein sequence ID" value="TGY92167.1"/>
    <property type="molecule type" value="Genomic_DNA"/>
</dbReference>
<gene>
    <name evidence="3" type="ORF">E5162_10920</name>
</gene>
<proteinExistence type="predicted"/>
<accession>A0A4S2H8K7</accession>
<dbReference type="GO" id="GO:0016787">
    <property type="term" value="F:hydrolase activity"/>
    <property type="evidence" value="ECO:0007669"/>
    <property type="project" value="InterPro"/>
</dbReference>
<dbReference type="OrthoDB" id="118532at2"/>
<keyword evidence="1" id="KW-0732">Signal</keyword>
<name>A0A4S2H8K7_9PROT</name>
<dbReference type="AlphaFoldDB" id="A0A4S2H8K7"/>